<dbReference type="Proteomes" id="UP000034947">
    <property type="component" value="Unassembled WGS sequence"/>
</dbReference>
<evidence type="ECO:0000313" key="2">
    <source>
        <dbReference type="EMBL" id="KKK21391.1"/>
    </source>
</evidence>
<evidence type="ECO:0000256" key="1">
    <source>
        <dbReference type="ARBA" id="ARBA00010795"/>
    </source>
</evidence>
<name>A0A0F8VE99_9EURO</name>
<reference evidence="2 3" key="1">
    <citation type="submission" date="2015-02" db="EMBL/GenBank/DDBJ databases">
        <title>Draft Genome Sequences of Two Closely-Related Aflatoxigenic Aspergillus Species Obtained from the Cote d'Ivoire.</title>
        <authorList>
            <person name="Moore G.G."/>
            <person name="Beltz S.B."/>
            <person name="Mack B.M."/>
        </authorList>
    </citation>
    <scope>NUCLEOTIDE SEQUENCE [LARGE SCALE GENOMIC DNA]</scope>
    <source>
        <strain evidence="2 3">SRRC1432</strain>
    </source>
</reference>
<protein>
    <recommendedName>
        <fullName evidence="4">Terrelysin</fullName>
    </recommendedName>
</protein>
<dbReference type="InterPro" id="IPR009413">
    <property type="entry name" value="Aegerolysin-typ"/>
</dbReference>
<dbReference type="EMBL" id="JYKN01001227">
    <property type="protein sequence ID" value="KKK21391.1"/>
    <property type="molecule type" value="Genomic_DNA"/>
</dbReference>
<comment type="similarity">
    <text evidence="1">Belongs to the aegerolysin family.</text>
</comment>
<dbReference type="AlphaFoldDB" id="A0A0F8VE99"/>
<dbReference type="Pfam" id="PF06355">
    <property type="entry name" value="Aegerolysin"/>
    <property type="match status" value="1"/>
</dbReference>
<organism evidence="2 3">
    <name type="scientific">Aspergillus ochraceoroseus</name>
    <dbReference type="NCBI Taxonomy" id="138278"/>
    <lineage>
        <taxon>Eukaryota</taxon>
        <taxon>Fungi</taxon>
        <taxon>Dikarya</taxon>
        <taxon>Ascomycota</taxon>
        <taxon>Pezizomycotina</taxon>
        <taxon>Eurotiomycetes</taxon>
        <taxon>Eurotiomycetidae</taxon>
        <taxon>Eurotiales</taxon>
        <taxon>Aspergillaceae</taxon>
        <taxon>Aspergillus</taxon>
        <taxon>Aspergillus subgen. Nidulantes</taxon>
    </lineage>
</organism>
<dbReference type="OrthoDB" id="2727348at2759"/>
<proteinExistence type="inferred from homology"/>
<sequence>MEPSQWVSIHIRDRLESGSINVKDSLIDLGKFHNPDDQAKSMTENEVDKLVIPANGIGEVCARGRRGSEGWMDLFDGDSKICELYWDNRSSSSANTFEVVDGNKDYKIECSGWSPAAGPLGHVFIDISAADKKKK</sequence>
<keyword evidence="3" id="KW-1185">Reference proteome</keyword>
<dbReference type="GO" id="GO:0019836">
    <property type="term" value="P:symbiont-mediated hemolysis of host erythrocyte"/>
    <property type="evidence" value="ECO:0007669"/>
    <property type="project" value="InterPro"/>
</dbReference>
<accession>A0A0F8VE99</accession>
<dbReference type="Gene3D" id="2.60.270.50">
    <property type="match status" value="1"/>
</dbReference>
<dbReference type="VEuPathDB" id="FungiDB:P175DRAFT_0502518"/>
<gene>
    <name evidence="2" type="ORF">AOCH_000712</name>
</gene>
<evidence type="ECO:0008006" key="4">
    <source>
        <dbReference type="Google" id="ProtNLM"/>
    </source>
</evidence>
<evidence type="ECO:0000313" key="3">
    <source>
        <dbReference type="Proteomes" id="UP000034947"/>
    </source>
</evidence>
<comment type="caution">
    <text evidence="2">The sequence shown here is derived from an EMBL/GenBank/DDBJ whole genome shotgun (WGS) entry which is preliminary data.</text>
</comment>